<reference evidence="4" key="2">
    <citation type="journal article" date="2018" name="Plant J.">
        <title>The Sorghum bicolor reference genome: improved assembly, gene annotations, a transcriptome atlas, and signatures of genome organization.</title>
        <authorList>
            <person name="McCormick R.F."/>
            <person name="Truong S.K."/>
            <person name="Sreedasyam A."/>
            <person name="Jenkins J."/>
            <person name="Shu S."/>
            <person name="Sims D."/>
            <person name="Kennedy M."/>
            <person name="Amirebrahimi M."/>
            <person name="Weers B.D."/>
            <person name="McKinley B."/>
            <person name="Mattison A."/>
            <person name="Morishige D.T."/>
            <person name="Grimwood J."/>
            <person name="Schmutz J."/>
            <person name="Mullet J.E."/>
        </authorList>
    </citation>
    <scope>NUCLEOTIDE SEQUENCE [LARGE SCALE GENOMIC DNA]</scope>
    <source>
        <strain evidence="4">cv. BTx623</strain>
    </source>
</reference>
<gene>
    <name evidence="3" type="ORF">SORBI_3006G156801</name>
</gene>
<organism evidence="3 4">
    <name type="scientific">Sorghum bicolor</name>
    <name type="common">Sorghum</name>
    <name type="synonym">Sorghum vulgare</name>
    <dbReference type="NCBI Taxonomy" id="4558"/>
    <lineage>
        <taxon>Eukaryota</taxon>
        <taxon>Viridiplantae</taxon>
        <taxon>Streptophyta</taxon>
        <taxon>Embryophyta</taxon>
        <taxon>Tracheophyta</taxon>
        <taxon>Spermatophyta</taxon>
        <taxon>Magnoliopsida</taxon>
        <taxon>Liliopsida</taxon>
        <taxon>Poales</taxon>
        <taxon>Poaceae</taxon>
        <taxon>PACMAD clade</taxon>
        <taxon>Panicoideae</taxon>
        <taxon>Andropogonodae</taxon>
        <taxon>Andropogoneae</taxon>
        <taxon>Sorghinae</taxon>
        <taxon>Sorghum</taxon>
    </lineage>
</organism>
<name>A0A1B6PM05_SORBI</name>
<dbReference type="Gramene" id="KXG26700">
    <property type="protein sequence ID" value="KXG26700"/>
    <property type="gene ID" value="SORBI_3006G156801"/>
</dbReference>
<accession>A0A1B6PM05</accession>
<evidence type="ECO:0000259" key="2">
    <source>
        <dbReference type="Pfam" id="PF10419"/>
    </source>
</evidence>
<evidence type="ECO:0000256" key="1">
    <source>
        <dbReference type="SAM" id="MobiDB-lite"/>
    </source>
</evidence>
<sequence length="226" mass="24500">MGYRSQTPHRALASLGPRAPSRSWPKPTRAQARSLLPSFSCSPRRLAAQPRPSVGWSLPPVATATRGDPPAAADHHPHTLLVYRRPSAGPSRRSLPQPAARRDPLAVAIITLSGSTAVPYVAVLPLAGLDTLTPTLIVGNGLKMIGEYEETVGTCYLFSESEAQPKPASNETRPSEENTDKPTSCSKEALSKEVNHLASVQKILKFRPVNAERPQHLAYQHKDKEI</sequence>
<dbReference type="STRING" id="4558.A0A1B6PM05"/>
<evidence type="ECO:0000313" key="3">
    <source>
        <dbReference type="EMBL" id="KXG26700.2"/>
    </source>
</evidence>
<dbReference type="InterPro" id="IPR042771">
    <property type="entry name" value="GTF3C6-like"/>
</dbReference>
<dbReference type="InterPro" id="IPR019481">
    <property type="entry name" value="TFIIIC_triple_barrel"/>
</dbReference>
<dbReference type="AlphaFoldDB" id="A0A1B6PM05"/>
<reference evidence="3 4" key="1">
    <citation type="journal article" date="2009" name="Nature">
        <title>The Sorghum bicolor genome and the diversification of grasses.</title>
        <authorList>
            <person name="Paterson A.H."/>
            <person name="Bowers J.E."/>
            <person name="Bruggmann R."/>
            <person name="Dubchak I."/>
            <person name="Grimwood J."/>
            <person name="Gundlach H."/>
            <person name="Haberer G."/>
            <person name="Hellsten U."/>
            <person name="Mitros T."/>
            <person name="Poliakov A."/>
            <person name="Schmutz J."/>
            <person name="Spannagl M."/>
            <person name="Tang H."/>
            <person name="Wang X."/>
            <person name="Wicker T."/>
            <person name="Bharti A.K."/>
            <person name="Chapman J."/>
            <person name="Feltus F.A."/>
            <person name="Gowik U."/>
            <person name="Grigoriev I.V."/>
            <person name="Lyons E."/>
            <person name="Maher C.A."/>
            <person name="Martis M."/>
            <person name="Narechania A."/>
            <person name="Otillar R.P."/>
            <person name="Penning B.W."/>
            <person name="Salamov A.A."/>
            <person name="Wang Y."/>
            <person name="Zhang L."/>
            <person name="Carpita N.C."/>
            <person name="Freeling M."/>
            <person name="Gingle A.R."/>
            <person name="Hash C.T."/>
            <person name="Keller B."/>
            <person name="Klein P."/>
            <person name="Kresovich S."/>
            <person name="McCann M.C."/>
            <person name="Ming R."/>
            <person name="Peterson D.G."/>
            <person name="Mehboob-ur-Rahman"/>
            <person name="Ware D."/>
            <person name="Westhoff P."/>
            <person name="Mayer K.F."/>
            <person name="Messing J."/>
            <person name="Rokhsar D.S."/>
        </authorList>
    </citation>
    <scope>NUCLEOTIDE SEQUENCE [LARGE SCALE GENOMIC DNA]</scope>
    <source>
        <strain evidence="4">cv. BTx623</strain>
    </source>
</reference>
<dbReference type="PANTHER" id="PTHR21860:SF2">
    <property type="entry name" value="GENERAL TRANSCRIPTION FACTOR 3C POLYPEPTIDE 6"/>
    <property type="match status" value="1"/>
</dbReference>
<dbReference type="PANTHER" id="PTHR21860">
    <property type="entry name" value="TRANSCRIPTION INITIATION FACTOR IIIC TFIIIC , POLYPEPTIDE 6-RELATED"/>
    <property type="match status" value="1"/>
</dbReference>
<dbReference type="EMBL" id="CM000765">
    <property type="protein sequence ID" value="KXG26700.2"/>
    <property type="molecule type" value="Genomic_DNA"/>
</dbReference>
<dbReference type="eggNOG" id="ENOG502S1QS">
    <property type="taxonomic scope" value="Eukaryota"/>
</dbReference>
<evidence type="ECO:0000313" key="4">
    <source>
        <dbReference type="Proteomes" id="UP000000768"/>
    </source>
</evidence>
<dbReference type="GO" id="GO:0006383">
    <property type="term" value="P:transcription by RNA polymerase III"/>
    <property type="evidence" value="ECO:0000318"/>
    <property type="project" value="GO_Central"/>
</dbReference>
<dbReference type="GO" id="GO:0000127">
    <property type="term" value="C:transcription factor TFIIIC complex"/>
    <property type="evidence" value="ECO:0000318"/>
    <property type="project" value="GO_Central"/>
</dbReference>
<dbReference type="Proteomes" id="UP000000768">
    <property type="component" value="Chromosome 6"/>
</dbReference>
<feature type="region of interest" description="Disordered" evidence="1">
    <location>
        <begin position="162"/>
        <end position="190"/>
    </location>
</feature>
<proteinExistence type="predicted"/>
<feature type="region of interest" description="Disordered" evidence="1">
    <location>
        <begin position="1"/>
        <end position="75"/>
    </location>
</feature>
<feature type="domain" description="Transcription factor TFIIIC triple barrel" evidence="2">
    <location>
        <begin position="124"/>
        <end position="211"/>
    </location>
</feature>
<protein>
    <recommendedName>
        <fullName evidence="2">Transcription factor TFIIIC triple barrel domain-containing protein</fullName>
    </recommendedName>
</protein>
<dbReference type="InParanoid" id="A0A1B6PM05"/>
<keyword evidence="4" id="KW-1185">Reference proteome</keyword>
<dbReference type="Pfam" id="PF10419">
    <property type="entry name" value="TFIIIC_sub6"/>
    <property type="match status" value="1"/>
</dbReference>